<proteinExistence type="predicted"/>
<dbReference type="Proteomes" id="UP000051999">
    <property type="component" value="Unassembled WGS sequence"/>
</dbReference>
<sequence length="104" mass="11638">MYYFLAQLLAVGYVAACLVTTVKAYSDPKVSTHIAMWWSAVTIVMALTLASWVFLVVGSLASLELAYQTDRSKGLIRWWPLIGRTAYVVVTIALYLRFGVPNFK</sequence>
<dbReference type="RefSeq" id="WP_152323480.1">
    <property type="nucleotide sequence ID" value="NZ_AUAW01000004.1"/>
</dbReference>
<dbReference type="EMBL" id="AZFF01000002">
    <property type="protein sequence ID" value="KRL56820.1"/>
    <property type="molecule type" value="Genomic_DNA"/>
</dbReference>
<feature type="transmembrane region" description="Helical" evidence="1">
    <location>
        <begin position="78"/>
        <end position="98"/>
    </location>
</feature>
<dbReference type="STRING" id="1114972.FD35_GL001112"/>
<keyword evidence="3" id="KW-1185">Reference proteome</keyword>
<keyword evidence="1" id="KW-0472">Membrane</keyword>
<comment type="caution">
    <text evidence="2">The sequence shown here is derived from an EMBL/GenBank/DDBJ whole genome shotgun (WGS) entry which is preliminary data.</text>
</comment>
<dbReference type="OrthoDB" id="2310683at2"/>
<evidence type="ECO:0000256" key="1">
    <source>
        <dbReference type="SAM" id="Phobius"/>
    </source>
</evidence>
<dbReference type="AlphaFoldDB" id="A0A0R1RPB7"/>
<organism evidence="2 3">
    <name type="scientific">Furfurilactobacillus rossiae DSM 15814</name>
    <dbReference type="NCBI Taxonomy" id="1114972"/>
    <lineage>
        <taxon>Bacteria</taxon>
        <taxon>Bacillati</taxon>
        <taxon>Bacillota</taxon>
        <taxon>Bacilli</taxon>
        <taxon>Lactobacillales</taxon>
        <taxon>Lactobacillaceae</taxon>
        <taxon>Furfurilactobacillus</taxon>
    </lineage>
</organism>
<name>A0A0R1RPB7_9LACO</name>
<keyword evidence="1" id="KW-0812">Transmembrane</keyword>
<evidence type="ECO:0000313" key="3">
    <source>
        <dbReference type="Proteomes" id="UP000051999"/>
    </source>
</evidence>
<evidence type="ECO:0000313" key="2">
    <source>
        <dbReference type="EMBL" id="KRL56820.1"/>
    </source>
</evidence>
<feature type="transmembrane region" description="Helical" evidence="1">
    <location>
        <begin position="34"/>
        <end position="57"/>
    </location>
</feature>
<keyword evidence="1" id="KW-1133">Transmembrane helix</keyword>
<accession>A0A0R1RPB7</accession>
<protein>
    <submittedName>
        <fullName evidence="2">Uncharacterized protein</fullName>
    </submittedName>
</protein>
<gene>
    <name evidence="2" type="ORF">FD35_GL001112</name>
</gene>
<reference evidence="2 3" key="1">
    <citation type="journal article" date="2015" name="Genome Announc.">
        <title>Expanding the biotechnology potential of lactobacilli through comparative genomics of 213 strains and associated genera.</title>
        <authorList>
            <person name="Sun Z."/>
            <person name="Harris H.M."/>
            <person name="McCann A."/>
            <person name="Guo C."/>
            <person name="Argimon S."/>
            <person name="Zhang W."/>
            <person name="Yang X."/>
            <person name="Jeffery I.B."/>
            <person name="Cooney J.C."/>
            <person name="Kagawa T.F."/>
            <person name="Liu W."/>
            <person name="Song Y."/>
            <person name="Salvetti E."/>
            <person name="Wrobel A."/>
            <person name="Rasinkangas P."/>
            <person name="Parkhill J."/>
            <person name="Rea M.C."/>
            <person name="O'Sullivan O."/>
            <person name="Ritari J."/>
            <person name="Douillard F.P."/>
            <person name="Paul Ross R."/>
            <person name="Yang R."/>
            <person name="Briner A.E."/>
            <person name="Felis G.E."/>
            <person name="de Vos W.M."/>
            <person name="Barrangou R."/>
            <person name="Klaenhammer T.R."/>
            <person name="Caufield P.W."/>
            <person name="Cui Y."/>
            <person name="Zhang H."/>
            <person name="O'Toole P.W."/>
        </authorList>
    </citation>
    <scope>NUCLEOTIDE SEQUENCE [LARGE SCALE GENOMIC DNA]</scope>
    <source>
        <strain evidence="2 3">DSM 15814</strain>
    </source>
</reference>
<dbReference type="PATRIC" id="fig|1114972.6.peg.1127"/>